<dbReference type="GO" id="GO:0006260">
    <property type="term" value="P:DNA replication"/>
    <property type="evidence" value="ECO:0007669"/>
    <property type="project" value="UniProtKB-KW"/>
</dbReference>
<dbReference type="GO" id="GO:0003723">
    <property type="term" value="F:RNA binding"/>
    <property type="evidence" value="ECO:0007669"/>
    <property type="project" value="InterPro"/>
</dbReference>
<dbReference type="GO" id="GO:0003724">
    <property type="term" value="F:RNA helicase activity"/>
    <property type="evidence" value="ECO:0007669"/>
    <property type="project" value="InterPro"/>
</dbReference>
<dbReference type="Pfam" id="PF02407">
    <property type="entry name" value="Viral_Rep"/>
    <property type="match status" value="1"/>
</dbReference>
<evidence type="ECO:0000256" key="12">
    <source>
        <dbReference type="ARBA" id="ARBA00023124"/>
    </source>
</evidence>
<dbReference type="SUPFAM" id="SSF52540">
    <property type="entry name" value="P-loop containing nucleoside triphosphate hydrolases"/>
    <property type="match status" value="1"/>
</dbReference>
<evidence type="ECO:0000256" key="1">
    <source>
        <dbReference type="ARBA" id="ARBA00001936"/>
    </source>
</evidence>
<dbReference type="InterPro" id="IPR049912">
    <property type="entry name" value="CRESS_DNA_REP"/>
</dbReference>
<evidence type="ECO:0000256" key="8">
    <source>
        <dbReference type="ARBA" id="ARBA00022723"/>
    </source>
</evidence>
<accession>S4TF13</accession>
<evidence type="ECO:0000256" key="2">
    <source>
        <dbReference type="ARBA" id="ARBA00004147"/>
    </source>
</evidence>
<evidence type="ECO:0000259" key="18">
    <source>
        <dbReference type="PROSITE" id="PS52020"/>
    </source>
</evidence>
<keyword evidence="7" id="KW-0540">Nuclease</keyword>
<keyword evidence="12" id="KW-0190">Covalent protein-DNA linkage</keyword>
<keyword evidence="5" id="KW-0548">Nucleotidyltransferase</keyword>
<dbReference type="Gene3D" id="3.40.50.300">
    <property type="entry name" value="P-loop containing nucleotide triphosphate hydrolases"/>
    <property type="match status" value="1"/>
</dbReference>
<dbReference type="GO" id="GO:0016787">
    <property type="term" value="F:hydrolase activity"/>
    <property type="evidence" value="ECO:0007669"/>
    <property type="project" value="UniProtKB-KW"/>
</dbReference>
<keyword evidence="10" id="KW-0255">Endonuclease</keyword>
<reference evidence="19" key="1">
    <citation type="journal article" date="2013" name="ISME J.">
        <title>Previously unknown and highly divergent ssDNA viruses populate the oceans.</title>
        <authorList>
            <person name="Labonte J.M."/>
            <person name="Suttle C.A."/>
        </authorList>
    </citation>
    <scope>NUCLEOTIDE SEQUENCE</scope>
</reference>
<evidence type="ECO:0000256" key="5">
    <source>
        <dbReference type="ARBA" id="ARBA00022695"/>
    </source>
</evidence>
<name>S4TF13_9VIRU</name>
<dbReference type="GO" id="GO:0003677">
    <property type="term" value="F:DNA binding"/>
    <property type="evidence" value="ECO:0007669"/>
    <property type="project" value="UniProtKB-KW"/>
</dbReference>
<evidence type="ECO:0000256" key="11">
    <source>
        <dbReference type="ARBA" id="ARBA00022801"/>
    </source>
</evidence>
<evidence type="ECO:0000256" key="4">
    <source>
        <dbReference type="ARBA" id="ARBA00022679"/>
    </source>
</evidence>
<keyword evidence="11" id="KW-0378">Hydrolase</keyword>
<keyword evidence="8" id="KW-0479">Metal-binding</keyword>
<evidence type="ECO:0000313" key="19">
    <source>
        <dbReference type="EMBL" id="AGA18268.1"/>
    </source>
</evidence>
<dbReference type="Pfam" id="PF00910">
    <property type="entry name" value="RNA_helicase"/>
    <property type="match status" value="1"/>
</dbReference>
<keyword evidence="9" id="KW-0547">Nucleotide-binding</keyword>
<organism evidence="19">
    <name type="scientific">uncultured marine virus</name>
    <dbReference type="NCBI Taxonomy" id="186617"/>
    <lineage>
        <taxon>Viruses</taxon>
        <taxon>environmental samples</taxon>
    </lineage>
</organism>
<evidence type="ECO:0000256" key="14">
    <source>
        <dbReference type="ARBA" id="ARBA00023268"/>
    </source>
</evidence>
<keyword evidence="6" id="KW-0235">DNA replication</keyword>
<evidence type="ECO:0000256" key="6">
    <source>
        <dbReference type="ARBA" id="ARBA00022705"/>
    </source>
</evidence>
<dbReference type="GO" id="GO:0016779">
    <property type="term" value="F:nucleotidyltransferase activity"/>
    <property type="evidence" value="ECO:0007669"/>
    <property type="project" value="UniProtKB-KW"/>
</dbReference>
<keyword evidence="4" id="KW-0808">Transferase</keyword>
<dbReference type="Gene3D" id="3.40.1310.20">
    <property type="match status" value="1"/>
</dbReference>
<proteinExistence type="inferred from homology"/>
<dbReference type="GO" id="GO:0046872">
    <property type="term" value="F:metal ion binding"/>
    <property type="evidence" value="ECO:0007669"/>
    <property type="project" value="UniProtKB-KW"/>
</dbReference>
<evidence type="ECO:0000256" key="10">
    <source>
        <dbReference type="ARBA" id="ARBA00022759"/>
    </source>
</evidence>
<feature type="domain" description="CRESS-DNA virus Rep endonuclease" evidence="18">
    <location>
        <begin position="44"/>
        <end position="142"/>
    </location>
</feature>
<dbReference type="GO" id="GO:0004519">
    <property type="term" value="F:endonuclease activity"/>
    <property type="evidence" value="ECO:0007669"/>
    <property type="project" value="UniProtKB-KW"/>
</dbReference>
<comment type="subcellular location">
    <subcellularLocation>
        <location evidence="2">Host nucleus</location>
    </subcellularLocation>
</comment>
<protein>
    <recommendedName>
        <fullName evidence="15">ATP-dependent helicase Rep</fullName>
    </recommendedName>
    <alternativeName>
        <fullName evidence="16">RepP</fullName>
    </alternativeName>
</protein>
<keyword evidence="13" id="KW-0238">DNA-binding</keyword>
<dbReference type="EMBL" id="JX904151">
    <property type="protein sequence ID" value="AGA18268.1"/>
    <property type="molecule type" value="Genomic_DNA"/>
</dbReference>
<evidence type="ECO:0000256" key="3">
    <source>
        <dbReference type="ARBA" id="ARBA00008545"/>
    </source>
</evidence>
<dbReference type="InterPro" id="IPR027417">
    <property type="entry name" value="P-loop_NTPase"/>
</dbReference>
<comment type="cofactor">
    <cofactor evidence="1">
        <name>Mn(2+)</name>
        <dbReference type="ChEBI" id="CHEBI:29035"/>
    </cofactor>
</comment>
<dbReference type="GO" id="GO:0000166">
    <property type="term" value="F:nucleotide binding"/>
    <property type="evidence" value="ECO:0007669"/>
    <property type="project" value="UniProtKB-KW"/>
</dbReference>
<evidence type="ECO:0000256" key="17">
    <source>
        <dbReference type="ARBA" id="ARBA00049360"/>
    </source>
</evidence>
<evidence type="ECO:0000256" key="9">
    <source>
        <dbReference type="ARBA" id="ARBA00022741"/>
    </source>
</evidence>
<sequence>MTPKFFLEQVRILRKCSRSSDQVYYYPGHFRNGTVIAHKIKINHVIPLFYFLLLITTQMNISNLSDPFFGSDKVRYAVFGKERGVLNGAPHLQGYVALMSKARFSAMHKALPNSHVEQAKGNEEQNYQYCTKDGEFEEFGRRASQGKRTDLDSAIELLKEGGIKRVIEEQPREYVKYHRGLEQLEYRLNNQPYEHHEVRGVWIWGPPGTGKSYSARLYDPNAYLKPQNKWWDGYEGQHTVILDDLDTPTLGHYLKIWSDRYACSGEFKGGTAHLRHRTLIITSNYTPHQLWPEDPVMAEAIKRRFLMNHKQFKDSPVEYRTTIEKQQGTLG</sequence>
<dbReference type="PROSITE" id="PS52020">
    <property type="entry name" value="CRESS_DNA_REP"/>
    <property type="match status" value="1"/>
</dbReference>
<keyword evidence="14" id="KW-0511">Multifunctional enzyme</keyword>
<comment type="catalytic activity">
    <reaction evidence="17">
        <text>ATP + H2O = ADP + phosphate + H(+)</text>
        <dbReference type="Rhea" id="RHEA:13065"/>
        <dbReference type="ChEBI" id="CHEBI:15377"/>
        <dbReference type="ChEBI" id="CHEBI:15378"/>
        <dbReference type="ChEBI" id="CHEBI:30616"/>
        <dbReference type="ChEBI" id="CHEBI:43474"/>
        <dbReference type="ChEBI" id="CHEBI:456216"/>
    </reaction>
</comment>
<evidence type="ECO:0000256" key="16">
    <source>
        <dbReference type="ARBA" id="ARBA00032243"/>
    </source>
</evidence>
<comment type="similarity">
    <text evidence="3">Belongs to the nanoviruses/circoviruses replication-associated protein family.</text>
</comment>
<evidence type="ECO:0000256" key="15">
    <source>
        <dbReference type="ARBA" id="ARBA00030754"/>
    </source>
</evidence>
<dbReference type="GO" id="GO:0042025">
    <property type="term" value="C:host cell nucleus"/>
    <property type="evidence" value="ECO:0007669"/>
    <property type="project" value="UniProtKB-SubCell"/>
</dbReference>
<dbReference type="InterPro" id="IPR000605">
    <property type="entry name" value="Helicase_SF3_ssDNA/RNA_vir"/>
</dbReference>
<evidence type="ECO:0000256" key="13">
    <source>
        <dbReference type="ARBA" id="ARBA00023125"/>
    </source>
</evidence>
<evidence type="ECO:0000256" key="7">
    <source>
        <dbReference type="ARBA" id="ARBA00022722"/>
    </source>
</evidence>